<feature type="transmembrane region" description="Helical" evidence="1">
    <location>
        <begin position="47"/>
        <end position="65"/>
    </location>
</feature>
<keyword evidence="1" id="KW-1133">Transmembrane helix</keyword>
<evidence type="ECO:0000313" key="2">
    <source>
        <dbReference type="EMBL" id="XBV26874.1"/>
    </source>
</evidence>
<reference evidence="2" key="1">
    <citation type="submission" date="2024-06" db="EMBL/GenBank/DDBJ databases">
        <title>Kribbella sp. strain HUAS MG21 genome sequences.</title>
        <authorList>
            <person name="Mo P."/>
        </authorList>
    </citation>
    <scope>NUCLEOTIDE SEQUENCE</scope>
    <source>
        <strain evidence="2">HUAS MG21</strain>
    </source>
</reference>
<feature type="transmembrane region" description="Helical" evidence="1">
    <location>
        <begin position="85"/>
        <end position="105"/>
    </location>
</feature>
<keyword evidence="1" id="KW-0472">Membrane</keyword>
<name>A0AAU7TJE6_9ACTN</name>
<feature type="transmembrane region" description="Helical" evidence="1">
    <location>
        <begin position="112"/>
        <end position="133"/>
    </location>
</feature>
<dbReference type="EMBL" id="CP158165">
    <property type="protein sequence ID" value="XBV26874.1"/>
    <property type="molecule type" value="Genomic_DNA"/>
</dbReference>
<accession>A0AAU7TJE6</accession>
<sequence length="158" mass="16542">MFAESWSLVVPDEPFATTRRGVRHLAGGSLNVMGMAFAAKGSKGESFLAVVVGGGAAFGLVVITSRAWKACQVDIAGSVPNGLTLLFLGLPIALIVNLVLFNIVFRYAGKAFLFSLVAALIAIAIADLALFSWQGTPAASPGICPGNVPPWWPEWIPT</sequence>
<keyword evidence="1" id="KW-0812">Transmembrane</keyword>
<proteinExistence type="predicted"/>
<organism evidence="2">
    <name type="scientific">Kribbella sp. HUAS MG21</name>
    <dbReference type="NCBI Taxonomy" id="3160966"/>
    <lineage>
        <taxon>Bacteria</taxon>
        <taxon>Bacillati</taxon>
        <taxon>Actinomycetota</taxon>
        <taxon>Actinomycetes</taxon>
        <taxon>Propionibacteriales</taxon>
        <taxon>Kribbellaceae</taxon>
        <taxon>Kribbella</taxon>
    </lineage>
</organism>
<dbReference type="AlphaFoldDB" id="A0AAU7TJE6"/>
<protein>
    <submittedName>
        <fullName evidence="2">Uncharacterized protein</fullName>
    </submittedName>
</protein>
<gene>
    <name evidence="2" type="ORF">ABN611_10700</name>
</gene>
<evidence type="ECO:0000256" key="1">
    <source>
        <dbReference type="SAM" id="Phobius"/>
    </source>
</evidence>
<dbReference type="RefSeq" id="WP_350279669.1">
    <property type="nucleotide sequence ID" value="NZ_CP158165.1"/>
</dbReference>